<dbReference type="Gene3D" id="3.40.50.1980">
    <property type="entry name" value="Nitrogenase molybdenum iron protein domain"/>
    <property type="match status" value="2"/>
</dbReference>
<dbReference type="PANTHER" id="PTHR42953:SF1">
    <property type="entry name" value="METAL-BINDING PROTEIN HI_0362-RELATED"/>
    <property type="match status" value="1"/>
</dbReference>
<evidence type="ECO:0000313" key="7">
    <source>
        <dbReference type="EMBL" id="SNS76781.1"/>
    </source>
</evidence>
<dbReference type="Pfam" id="PF01297">
    <property type="entry name" value="ZnuA"/>
    <property type="match status" value="1"/>
</dbReference>
<gene>
    <name evidence="7" type="ORF">SAMN05421640_1157</name>
</gene>
<evidence type="ECO:0000256" key="3">
    <source>
        <dbReference type="ARBA" id="ARBA00022448"/>
    </source>
</evidence>
<evidence type="ECO:0000256" key="5">
    <source>
        <dbReference type="ARBA" id="ARBA00022729"/>
    </source>
</evidence>
<protein>
    <submittedName>
        <fullName evidence="7">Manganese/zinc/iron transport system substrate-binding protein</fullName>
    </submittedName>
</protein>
<reference evidence="7 8" key="1">
    <citation type="submission" date="2017-06" db="EMBL/GenBank/DDBJ databases">
        <authorList>
            <person name="Kim H.J."/>
            <person name="Triplett B.A."/>
        </authorList>
    </citation>
    <scope>NUCLEOTIDE SEQUENCE [LARGE SCALE GENOMIC DNA]</scope>
    <source>
        <strain evidence="7 8">DSM 19307</strain>
    </source>
</reference>
<evidence type="ECO:0000256" key="1">
    <source>
        <dbReference type="ARBA" id="ARBA00004196"/>
    </source>
</evidence>
<dbReference type="SUPFAM" id="SSF53807">
    <property type="entry name" value="Helical backbone' metal receptor"/>
    <property type="match status" value="1"/>
</dbReference>
<proteinExistence type="inferred from homology"/>
<dbReference type="RefSeq" id="WP_089355914.1">
    <property type="nucleotide sequence ID" value="NZ_FZPD01000002.1"/>
</dbReference>
<dbReference type="GO" id="GO:0030001">
    <property type="term" value="P:metal ion transport"/>
    <property type="evidence" value="ECO:0007669"/>
    <property type="project" value="InterPro"/>
</dbReference>
<dbReference type="InterPro" id="IPR006127">
    <property type="entry name" value="ZnuA-like"/>
</dbReference>
<dbReference type="PRINTS" id="PR00690">
    <property type="entry name" value="ADHESNFAMILY"/>
</dbReference>
<dbReference type="GO" id="GO:0046872">
    <property type="term" value="F:metal ion binding"/>
    <property type="evidence" value="ECO:0007669"/>
    <property type="project" value="UniProtKB-KW"/>
</dbReference>
<evidence type="ECO:0000256" key="4">
    <source>
        <dbReference type="ARBA" id="ARBA00022723"/>
    </source>
</evidence>
<dbReference type="PANTHER" id="PTHR42953">
    <property type="entry name" value="HIGH-AFFINITY ZINC UPTAKE SYSTEM PROTEIN ZNUA-RELATED"/>
    <property type="match status" value="1"/>
</dbReference>
<keyword evidence="8" id="KW-1185">Reference proteome</keyword>
<dbReference type="InterPro" id="IPR006129">
    <property type="entry name" value="AdhesinB"/>
</dbReference>
<keyword evidence="3 6" id="KW-0813">Transport</keyword>
<dbReference type="InterPro" id="IPR006128">
    <property type="entry name" value="Lipoprotein_PsaA-like"/>
</dbReference>
<evidence type="ECO:0000313" key="8">
    <source>
        <dbReference type="Proteomes" id="UP000198393"/>
    </source>
</evidence>
<name>A0A239H6I4_EKHLU</name>
<dbReference type="PRINTS" id="PR00691">
    <property type="entry name" value="ADHESINB"/>
</dbReference>
<dbReference type="PROSITE" id="PS51257">
    <property type="entry name" value="PROKAR_LIPOPROTEIN"/>
    <property type="match status" value="1"/>
</dbReference>
<dbReference type="InterPro" id="IPR050492">
    <property type="entry name" value="Bact_metal-bind_prot9"/>
</dbReference>
<keyword evidence="4" id="KW-0479">Metal-binding</keyword>
<accession>A0A239H6I4</accession>
<dbReference type="GO" id="GO:0030313">
    <property type="term" value="C:cell envelope"/>
    <property type="evidence" value="ECO:0007669"/>
    <property type="project" value="UniProtKB-SubCell"/>
</dbReference>
<evidence type="ECO:0000256" key="6">
    <source>
        <dbReference type="RuleBase" id="RU003512"/>
    </source>
</evidence>
<dbReference type="Proteomes" id="UP000198393">
    <property type="component" value="Unassembled WGS sequence"/>
</dbReference>
<dbReference type="OrthoDB" id="9793396at2"/>
<dbReference type="EMBL" id="FZPD01000002">
    <property type="protein sequence ID" value="SNS76781.1"/>
    <property type="molecule type" value="Genomic_DNA"/>
</dbReference>
<dbReference type="GO" id="GO:0007155">
    <property type="term" value="P:cell adhesion"/>
    <property type="evidence" value="ECO:0007669"/>
    <property type="project" value="InterPro"/>
</dbReference>
<comment type="similarity">
    <text evidence="2 6">Belongs to the bacterial solute-binding protein 9 family.</text>
</comment>
<keyword evidence="5" id="KW-0732">Signal</keyword>
<sequence>MKNLFFIFIALITLGCTTAEKSGDGNEKPHIVATTGMLYDAVINIAGDKVTAEAIMGPGVDPHLYKATQGDLAKFNKADLIVYNGIYLEGKMSDILAKLGRQKPVVAAAESIPKEMLKSAIGYDDAYDPHVWFDVQRWRYVVTSINEALIKLDSTNREYFQTNAASYLKELDSLDRYVKQRINEIPEDQRILVTAHDAFVYFGDAYGMQVEGLQGISTVADFGLKDIAEVIDLIIENNIKAIFVETSVSDKSIKAVVTGCQEKGHEVKIGGYLYSDAMGELGTEEGTYTGMFKSNVETIVNALK</sequence>
<dbReference type="AlphaFoldDB" id="A0A239H6I4"/>
<comment type="subcellular location">
    <subcellularLocation>
        <location evidence="1">Cell envelope</location>
    </subcellularLocation>
</comment>
<evidence type="ECO:0000256" key="2">
    <source>
        <dbReference type="ARBA" id="ARBA00011028"/>
    </source>
</evidence>
<organism evidence="7 8">
    <name type="scientific">Ekhidna lutea</name>
    <dbReference type="NCBI Taxonomy" id="447679"/>
    <lineage>
        <taxon>Bacteria</taxon>
        <taxon>Pseudomonadati</taxon>
        <taxon>Bacteroidota</taxon>
        <taxon>Cytophagia</taxon>
        <taxon>Cytophagales</taxon>
        <taxon>Reichenbachiellaceae</taxon>
        <taxon>Ekhidna</taxon>
    </lineage>
</organism>